<evidence type="ECO:0000256" key="4">
    <source>
        <dbReference type="ARBA" id="ARBA00022597"/>
    </source>
</evidence>
<feature type="transmembrane region" description="Helical" evidence="5">
    <location>
        <begin position="271"/>
        <end position="292"/>
    </location>
</feature>
<dbReference type="InterPro" id="IPR011701">
    <property type="entry name" value="MFS"/>
</dbReference>
<dbReference type="GO" id="GO:0005886">
    <property type="term" value="C:plasma membrane"/>
    <property type="evidence" value="ECO:0007669"/>
    <property type="project" value="UniProtKB-SubCell"/>
</dbReference>
<feature type="transmembrane region" description="Helical" evidence="5">
    <location>
        <begin position="334"/>
        <end position="354"/>
    </location>
</feature>
<feature type="transmembrane region" description="Helical" evidence="5">
    <location>
        <begin position="304"/>
        <end position="322"/>
    </location>
</feature>
<keyword evidence="5" id="KW-0812">Transmembrane</keyword>
<proteinExistence type="predicted"/>
<dbReference type="Pfam" id="PF07690">
    <property type="entry name" value="MFS_1"/>
    <property type="match status" value="1"/>
</dbReference>
<feature type="transmembrane region" description="Helical" evidence="5">
    <location>
        <begin position="161"/>
        <end position="179"/>
    </location>
</feature>
<feature type="transmembrane region" description="Helical" evidence="5">
    <location>
        <begin position="73"/>
        <end position="95"/>
    </location>
</feature>
<keyword evidence="4" id="KW-0762">Sugar transport</keyword>
<dbReference type="AlphaFoldDB" id="A0A387C294"/>
<feature type="transmembrane region" description="Helical" evidence="5">
    <location>
        <begin position="366"/>
        <end position="385"/>
    </location>
</feature>
<keyword evidence="3" id="KW-1003">Cell membrane</keyword>
<evidence type="ECO:0000256" key="5">
    <source>
        <dbReference type="SAM" id="Phobius"/>
    </source>
</evidence>
<dbReference type="PANTHER" id="PTHR23535:SF2">
    <property type="entry name" value="SUGAR EFFLUX TRANSPORTER A-RELATED"/>
    <property type="match status" value="1"/>
</dbReference>
<evidence type="ECO:0000313" key="7">
    <source>
        <dbReference type="Proteomes" id="UP000275069"/>
    </source>
</evidence>
<dbReference type="KEGG" id="gry:D7I44_14665"/>
<organism evidence="6 7">
    <name type="scientific">Gryllotalpicola protaetiae</name>
    <dbReference type="NCBI Taxonomy" id="2419771"/>
    <lineage>
        <taxon>Bacteria</taxon>
        <taxon>Bacillati</taxon>
        <taxon>Actinomycetota</taxon>
        <taxon>Actinomycetes</taxon>
        <taxon>Micrococcales</taxon>
        <taxon>Microbacteriaceae</taxon>
        <taxon>Gryllotalpicola</taxon>
    </lineage>
</organism>
<feature type="transmembrane region" description="Helical" evidence="5">
    <location>
        <begin position="45"/>
        <end position="67"/>
    </location>
</feature>
<dbReference type="InterPro" id="IPR036259">
    <property type="entry name" value="MFS_trans_sf"/>
</dbReference>
<dbReference type="Gene3D" id="1.20.1250.20">
    <property type="entry name" value="MFS general substrate transporter like domains"/>
    <property type="match status" value="1"/>
</dbReference>
<evidence type="ECO:0000256" key="1">
    <source>
        <dbReference type="ARBA" id="ARBA00004651"/>
    </source>
</evidence>
<keyword evidence="7" id="KW-1185">Reference proteome</keyword>
<reference evidence="6 7" key="1">
    <citation type="submission" date="2018-09" db="EMBL/GenBank/DDBJ databases">
        <title>Genome sequencing of strain 2DFW10M-5.</title>
        <authorList>
            <person name="Heo J."/>
            <person name="Kim S.-J."/>
            <person name="Kwon S.-W."/>
        </authorList>
    </citation>
    <scope>NUCLEOTIDE SEQUENCE [LARGE SCALE GENOMIC DNA]</scope>
    <source>
        <strain evidence="6 7">2DFW10M-5</strain>
    </source>
</reference>
<keyword evidence="2" id="KW-0813">Transport</keyword>
<feature type="transmembrane region" description="Helical" evidence="5">
    <location>
        <begin position="191"/>
        <end position="209"/>
    </location>
</feature>
<dbReference type="PANTHER" id="PTHR23535">
    <property type="entry name" value="SUGAR EFFLUX TRANSPORTER A-RELATED"/>
    <property type="match status" value="1"/>
</dbReference>
<evidence type="ECO:0000256" key="2">
    <source>
        <dbReference type="ARBA" id="ARBA00022448"/>
    </source>
</evidence>
<keyword evidence="5" id="KW-0472">Membrane</keyword>
<dbReference type="OrthoDB" id="4859314at2"/>
<keyword evidence="5" id="KW-1133">Transmembrane helix</keyword>
<dbReference type="GO" id="GO:0022857">
    <property type="term" value="F:transmembrane transporter activity"/>
    <property type="evidence" value="ECO:0007669"/>
    <property type="project" value="InterPro"/>
</dbReference>
<comment type="subcellular location">
    <subcellularLocation>
        <location evidence="1">Cell membrane</location>
        <topology evidence="1">Multi-pass membrane protein</topology>
    </subcellularLocation>
</comment>
<evidence type="ECO:0000313" key="6">
    <source>
        <dbReference type="EMBL" id="AYG04641.1"/>
    </source>
</evidence>
<sequence length="424" mass="43966">MGCPAWSPAHPAVLRWIAAPDRGPPVTGASVLRSTVGRSLWPTAAWFWALQFAVLNPLLAVLLVALYDATPTQLGLTLGAYNIGGFIASLVIPAAADRSGDYLRPLLICGICGVAMVIALAVTTALPVALLALVLLGGPPGVGSTLLFAQLRHDGASPSRVIRTRAIVSFAWVVGPPLATACTGAFGNGSALWLLAGIGVVNVATALLLHRARPRGASEAGPQVSRPPILTQLRGWGRWGTVSAFLVLQVTNIATVTVTTLFVTVQMHAPVLWAGLILGAAALMEIPALLIIGRIHTRMAARTLILISCVVGVAYYALAAGAQNTWQLLILQPLNAWFFATVAGVGLTVFQDVFPSPGLASGLFANTRRIGAVLSGLLIAALAVFPDTYRSVYTAAAILVTVALFGYAVAAYPPRANATGADAQ</sequence>
<feature type="transmembrane region" description="Helical" evidence="5">
    <location>
        <begin position="391"/>
        <end position="410"/>
    </location>
</feature>
<dbReference type="SUPFAM" id="SSF103473">
    <property type="entry name" value="MFS general substrate transporter"/>
    <property type="match status" value="1"/>
</dbReference>
<feature type="transmembrane region" description="Helical" evidence="5">
    <location>
        <begin position="242"/>
        <end position="265"/>
    </location>
</feature>
<evidence type="ECO:0000256" key="3">
    <source>
        <dbReference type="ARBA" id="ARBA00022475"/>
    </source>
</evidence>
<accession>A0A387C294</accession>
<dbReference type="Proteomes" id="UP000275069">
    <property type="component" value="Chromosome"/>
</dbReference>
<name>A0A387C294_9MICO</name>
<protein>
    <submittedName>
        <fullName evidence="6">MFS transporter</fullName>
    </submittedName>
</protein>
<gene>
    <name evidence="6" type="ORF">D7I44_14665</name>
</gene>
<dbReference type="EMBL" id="CP032624">
    <property type="protein sequence ID" value="AYG04641.1"/>
    <property type="molecule type" value="Genomic_DNA"/>
</dbReference>